<dbReference type="PIRSF" id="PIRSF037471">
    <property type="entry name" value="UCP037471"/>
    <property type="match status" value="1"/>
</dbReference>
<dbReference type="Proteomes" id="UP000489600">
    <property type="component" value="Unassembled WGS sequence"/>
</dbReference>
<proteinExistence type="predicted"/>
<accession>A0A565C3N4</accession>
<reference evidence="18" key="1">
    <citation type="submission" date="2019-07" db="EMBL/GenBank/DDBJ databases">
        <authorList>
            <person name="Dittberner H."/>
        </authorList>
    </citation>
    <scope>NUCLEOTIDE SEQUENCE [LARGE SCALE GENOMIC DNA]</scope>
</reference>
<evidence type="ECO:0000256" key="12">
    <source>
        <dbReference type="PIRNR" id="PIRNR037471"/>
    </source>
</evidence>
<dbReference type="Pfam" id="PF03188">
    <property type="entry name" value="Cytochrom_B561"/>
    <property type="match status" value="1"/>
</dbReference>
<feature type="transmembrane region" description="Helical" evidence="14">
    <location>
        <begin position="281"/>
        <end position="299"/>
    </location>
</feature>
<feature type="binding site" description="axial binding residue" evidence="13">
    <location>
        <position position="210"/>
    </location>
    <ligand>
        <name>heme b</name>
        <dbReference type="ChEBI" id="CHEBI:60344"/>
        <label>1</label>
    </ligand>
    <ligandPart>
        <name>Fe</name>
        <dbReference type="ChEBI" id="CHEBI:18248"/>
    </ligandPart>
</feature>
<sequence>MAKISNLLLCLSVFIFIITESALAQTCTNYKFSSNRLFKSCNDLPVLDSFLHYTYDSSSGDLQIAYRHTKLTSGKWVSWAVNPTSTGMVGAQAIVAYPQQDGTIRVYKSPISSYQTNLQEAELSFNVSELSATYQNNEMVIYAILNLPLANGGTINILWQDGSLSGNSLLPHPTSGNNVRSVSTLNLVSGSSASTTAGGADSKLRKRNIHGILNGVSWGIMMPIGAIIARYLRVAKSATPAWFYIHVFCQSSAYIIGVAGWATGLKLGGESPGIQFGTHRAIGITLFSLATVQVFAMFLRPKPEHKYRLYWNIYHHTIGYTVIVLAVVNIFKGLDILSPEKEWRNAYTAVIVALGIAAAVLEAFTWYVVIKRGKAEESAKTAQLGNAGRSQYA</sequence>
<keyword evidence="19" id="KW-1185">Reference proteome</keyword>
<dbReference type="Pfam" id="PF04526">
    <property type="entry name" value="DUF568"/>
    <property type="match status" value="1"/>
</dbReference>
<keyword evidence="9 13" id="KW-0408">Iron</keyword>
<dbReference type="PROSITE" id="PS50836">
    <property type="entry name" value="DOMON"/>
    <property type="match status" value="1"/>
</dbReference>
<evidence type="ECO:0000259" key="17">
    <source>
        <dbReference type="PROSITE" id="PS50939"/>
    </source>
</evidence>
<evidence type="ECO:0000256" key="14">
    <source>
        <dbReference type="SAM" id="Phobius"/>
    </source>
</evidence>
<keyword evidence="10 12" id="KW-0472">Membrane</keyword>
<comment type="function">
    <text evidence="11">May act as a catecholamine-responsive trans-membrane electron transporter.</text>
</comment>
<evidence type="ECO:0000313" key="19">
    <source>
        <dbReference type="Proteomes" id="UP000489600"/>
    </source>
</evidence>
<evidence type="ECO:0000256" key="5">
    <source>
        <dbReference type="ARBA" id="ARBA00022723"/>
    </source>
</evidence>
<dbReference type="PROSITE" id="PS50939">
    <property type="entry name" value="CYTOCHROME_B561"/>
    <property type="match status" value="1"/>
</dbReference>
<dbReference type="FunFam" id="1.20.120.1770:FF:000007">
    <property type="entry name" value="Cytochrome b561 and DOMON domain-containing protein"/>
    <property type="match status" value="1"/>
</dbReference>
<feature type="domain" description="Cytochrome b561" evidence="17">
    <location>
        <begin position="176"/>
        <end position="370"/>
    </location>
</feature>
<keyword evidence="8 14" id="KW-1133">Transmembrane helix</keyword>
<comment type="cofactor">
    <cofactor evidence="12">
        <name>heme b</name>
        <dbReference type="ChEBI" id="CHEBI:60344"/>
    </cofactor>
    <text evidence="12">Binds 2 heme b groups non-covalently.</text>
</comment>
<evidence type="ECO:0000259" key="16">
    <source>
        <dbReference type="PROSITE" id="PS50836"/>
    </source>
</evidence>
<evidence type="ECO:0000313" key="18">
    <source>
        <dbReference type="EMBL" id="VVB08266.1"/>
    </source>
</evidence>
<protein>
    <recommendedName>
        <fullName evidence="12">Cytochrome b561 and DOMON domain-containing protein</fullName>
    </recommendedName>
</protein>
<evidence type="ECO:0000256" key="9">
    <source>
        <dbReference type="ARBA" id="ARBA00023004"/>
    </source>
</evidence>
<dbReference type="Gene3D" id="1.20.120.1770">
    <property type="match status" value="1"/>
</dbReference>
<organism evidence="18 19">
    <name type="scientific">Arabis nemorensis</name>
    <dbReference type="NCBI Taxonomy" id="586526"/>
    <lineage>
        <taxon>Eukaryota</taxon>
        <taxon>Viridiplantae</taxon>
        <taxon>Streptophyta</taxon>
        <taxon>Embryophyta</taxon>
        <taxon>Tracheophyta</taxon>
        <taxon>Spermatophyta</taxon>
        <taxon>Magnoliopsida</taxon>
        <taxon>eudicotyledons</taxon>
        <taxon>Gunneridae</taxon>
        <taxon>Pentapetalae</taxon>
        <taxon>rosids</taxon>
        <taxon>malvids</taxon>
        <taxon>Brassicales</taxon>
        <taxon>Brassicaceae</taxon>
        <taxon>Arabideae</taxon>
        <taxon>Arabis</taxon>
    </lineage>
</organism>
<evidence type="ECO:0000256" key="2">
    <source>
        <dbReference type="ARBA" id="ARBA00022448"/>
    </source>
</evidence>
<evidence type="ECO:0000256" key="10">
    <source>
        <dbReference type="ARBA" id="ARBA00023136"/>
    </source>
</evidence>
<dbReference type="InterPro" id="IPR006593">
    <property type="entry name" value="Cyt_b561/ferric_Rdtase_TM"/>
</dbReference>
<keyword evidence="2 12" id="KW-0813">Transport</keyword>
<dbReference type="InterPro" id="IPR005018">
    <property type="entry name" value="DOMON_domain"/>
</dbReference>
<keyword evidence="4 14" id="KW-0812">Transmembrane</keyword>
<dbReference type="GO" id="GO:0016020">
    <property type="term" value="C:membrane"/>
    <property type="evidence" value="ECO:0007669"/>
    <property type="project" value="UniProtKB-SubCell"/>
</dbReference>
<dbReference type="EMBL" id="CABITT030000006">
    <property type="protein sequence ID" value="VVB08266.1"/>
    <property type="molecule type" value="Genomic_DNA"/>
</dbReference>
<keyword evidence="7 12" id="KW-0249">Electron transport</keyword>
<evidence type="ECO:0000256" key="8">
    <source>
        <dbReference type="ARBA" id="ARBA00022989"/>
    </source>
</evidence>
<feature type="binding site" description="axial binding residue" evidence="13">
    <location>
        <position position="279"/>
    </location>
    <ligand>
        <name>heme b</name>
        <dbReference type="ChEBI" id="CHEBI:60344"/>
        <label>1</label>
    </ligand>
    <ligandPart>
        <name>Fe</name>
        <dbReference type="ChEBI" id="CHEBI:18248"/>
    </ligandPart>
</feature>
<evidence type="ECO:0000256" key="13">
    <source>
        <dbReference type="PIRSR" id="PIRSR037471-1"/>
    </source>
</evidence>
<feature type="domain" description="DOMON" evidence="16">
    <location>
        <begin position="47"/>
        <end position="162"/>
    </location>
</feature>
<keyword evidence="5 13" id="KW-0479">Metal-binding</keyword>
<keyword evidence="6 15" id="KW-0732">Signal</keyword>
<feature type="signal peptide" evidence="15">
    <location>
        <begin position="1"/>
        <end position="24"/>
    </location>
</feature>
<evidence type="ECO:0000256" key="1">
    <source>
        <dbReference type="ARBA" id="ARBA00004141"/>
    </source>
</evidence>
<feature type="transmembrane region" description="Helical" evidence="14">
    <location>
        <begin position="241"/>
        <end position="261"/>
    </location>
</feature>
<keyword evidence="3" id="KW-0349">Heme</keyword>
<dbReference type="PANTHER" id="PTHR23130:SF167">
    <property type="entry name" value="CYTOCHROME B561 AND DOMON DOMAIN-CONTAINING PROTEIN"/>
    <property type="match status" value="1"/>
</dbReference>
<feature type="binding site" description="axial binding residue" evidence="13">
    <location>
        <position position="315"/>
    </location>
    <ligand>
        <name>heme b</name>
        <dbReference type="ChEBI" id="CHEBI:60344"/>
        <label>1</label>
    </ligand>
    <ligandPart>
        <name>Fe</name>
        <dbReference type="ChEBI" id="CHEBI:18248"/>
    </ligandPart>
</feature>
<dbReference type="PANTHER" id="PTHR23130">
    <property type="entry name" value="CYTOCHROME B561 AND DOMON DOMAIN-CONTAINING PROTEIN"/>
    <property type="match status" value="1"/>
</dbReference>
<feature type="binding site" description="axial binding residue" evidence="13">
    <location>
        <position position="246"/>
    </location>
    <ligand>
        <name>heme b</name>
        <dbReference type="ChEBI" id="CHEBI:60344"/>
        <label>1</label>
    </ligand>
    <ligandPart>
        <name>Fe</name>
        <dbReference type="ChEBI" id="CHEBI:18248"/>
    </ligandPart>
</feature>
<evidence type="ECO:0000256" key="3">
    <source>
        <dbReference type="ARBA" id="ARBA00022617"/>
    </source>
</evidence>
<evidence type="ECO:0000256" key="15">
    <source>
        <dbReference type="SAM" id="SignalP"/>
    </source>
</evidence>
<feature type="transmembrane region" description="Helical" evidence="14">
    <location>
        <begin position="346"/>
        <end position="370"/>
    </location>
</feature>
<dbReference type="AlphaFoldDB" id="A0A565C3N4"/>
<evidence type="ECO:0000256" key="6">
    <source>
        <dbReference type="ARBA" id="ARBA00022729"/>
    </source>
</evidence>
<feature type="transmembrane region" description="Helical" evidence="14">
    <location>
        <begin position="311"/>
        <end position="331"/>
    </location>
</feature>
<evidence type="ECO:0000256" key="11">
    <source>
        <dbReference type="ARBA" id="ARBA00053871"/>
    </source>
</evidence>
<dbReference type="OrthoDB" id="2419613at2759"/>
<dbReference type="CDD" id="cd08760">
    <property type="entry name" value="Cyt_b561_FRRS1_like"/>
    <property type="match status" value="1"/>
</dbReference>
<dbReference type="CDD" id="cd09629">
    <property type="entry name" value="DOMON_CIL1_like"/>
    <property type="match status" value="1"/>
</dbReference>
<dbReference type="InterPro" id="IPR045265">
    <property type="entry name" value="AIR12_DOMON"/>
</dbReference>
<dbReference type="SMART" id="SM00665">
    <property type="entry name" value="B561"/>
    <property type="match status" value="1"/>
</dbReference>
<feature type="chain" id="PRO_5022212828" description="Cytochrome b561 and DOMON domain-containing protein" evidence="15">
    <location>
        <begin position="25"/>
        <end position="393"/>
    </location>
</feature>
<evidence type="ECO:0000256" key="4">
    <source>
        <dbReference type="ARBA" id="ARBA00022692"/>
    </source>
</evidence>
<feature type="transmembrane region" description="Helical" evidence="14">
    <location>
        <begin position="211"/>
        <end position="229"/>
    </location>
</feature>
<comment type="caution">
    <text evidence="18">The sequence shown here is derived from an EMBL/GenBank/DDBJ whole genome shotgun (WGS) entry which is preliminary data.</text>
</comment>
<evidence type="ECO:0000256" key="7">
    <source>
        <dbReference type="ARBA" id="ARBA00022982"/>
    </source>
</evidence>
<dbReference type="GO" id="GO:0046872">
    <property type="term" value="F:metal ion binding"/>
    <property type="evidence" value="ECO:0007669"/>
    <property type="project" value="UniProtKB-KW"/>
</dbReference>
<name>A0A565C3N4_9BRAS</name>
<comment type="subcellular location">
    <subcellularLocation>
        <location evidence="1">Membrane</location>
        <topology evidence="1">Multi-pass membrane protein</topology>
    </subcellularLocation>
</comment>
<dbReference type="InterPro" id="IPR017214">
    <property type="entry name" value="UCP037471"/>
</dbReference>
<gene>
    <name evidence="18" type="ORF">ANE_LOCUS18710</name>
</gene>